<dbReference type="EMBL" id="QRBI01000104">
    <property type="protein sequence ID" value="RMC15395.1"/>
    <property type="molecule type" value="Genomic_DNA"/>
</dbReference>
<dbReference type="PROSITE" id="PS50095">
    <property type="entry name" value="PLAT"/>
    <property type="match status" value="3"/>
</dbReference>
<feature type="domain" description="PLAT" evidence="3">
    <location>
        <begin position="383"/>
        <end position="505"/>
    </location>
</feature>
<dbReference type="STRING" id="333673.A0A3M0KQF7"/>
<dbReference type="Pfam" id="PF01477">
    <property type="entry name" value="PLAT"/>
    <property type="match status" value="2"/>
</dbReference>
<dbReference type="AlphaFoldDB" id="A0A3M0KQF7"/>
<dbReference type="Gene3D" id="2.40.180.10">
    <property type="entry name" value="Catalase core domain"/>
    <property type="match status" value="1"/>
</dbReference>
<dbReference type="PANTHER" id="PTHR45901">
    <property type="entry name" value="PROTEIN CBG12474"/>
    <property type="match status" value="1"/>
</dbReference>
<reference evidence="4 5" key="1">
    <citation type="submission" date="2018-07" db="EMBL/GenBank/DDBJ databases">
        <title>A high quality draft genome assembly of the barn swallow (H. rustica rustica).</title>
        <authorList>
            <person name="Formenti G."/>
            <person name="Chiara M."/>
            <person name="Poveda L."/>
            <person name="Francoijs K.-J."/>
            <person name="Bonisoli-Alquati A."/>
            <person name="Canova L."/>
            <person name="Gianfranceschi L."/>
            <person name="Horner D.S."/>
            <person name="Saino N."/>
        </authorList>
    </citation>
    <scope>NUCLEOTIDE SEQUENCE [LARGE SCALE GENOMIC DNA]</scope>
    <source>
        <strain evidence="4">Chelidonia</strain>
        <tissue evidence="4">Blood</tissue>
    </source>
</reference>
<dbReference type="SUPFAM" id="SSF49723">
    <property type="entry name" value="Lipase/lipooxygenase domain (PLAT/LH2 domain)"/>
    <property type="match status" value="3"/>
</dbReference>
<dbReference type="InterPro" id="IPR052970">
    <property type="entry name" value="Inner_ear_hair_cell_LOXHD"/>
</dbReference>
<dbReference type="Proteomes" id="UP000269221">
    <property type="component" value="Unassembled WGS sequence"/>
</dbReference>
<proteinExistence type="predicted"/>
<gene>
    <name evidence="4" type="ORF">DUI87_07586</name>
</gene>
<comment type="caution">
    <text evidence="1">Lacks conserved residue(s) required for the propagation of feature annotation.</text>
</comment>
<dbReference type="InterPro" id="IPR001024">
    <property type="entry name" value="PLAT/LH2_dom"/>
</dbReference>
<dbReference type="InterPro" id="IPR036392">
    <property type="entry name" value="PLAT/LH2_dom_sf"/>
</dbReference>
<accession>A0A3M0KQF7</accession>
<dbReference type="OrthoDB" id="9895813at2759"/>
<feature type="domain" description="PLAT" evidence="3">
    <location>
        <begin position="1"/>
        <end position="109"/>
    </location>
</feature>
<evidence type="ECO:0000256" key="1">
    <source>
        <dbReference type="PROSITE-ProRule" id="PRU00152"/>
    </source>
</evidence>
<name>A0A3M0KQF7_HIRRU</name>
<protein>
    <recommendedName>
        <fullName evidence="3">PLAT domain-containing protein</fullName>
    </recommendedName>
</protein>
<keyword evidence="5" id="KW-1185">Reference proteome</keyword>
<dbReference type="Gene3D" id="2.60.60.20">
    <property type="entry name" value="PLAT/LH2 domain"/>
    <property type="match status" value="3"/>
</dbReference>
<dbReference type="PANTHER" id="PTHR45901:SF7">
    <property type="entry name" value="OXYGEN-REGULATED PROTEIN 1"/>
    <property type="match status" value="1"/>
</dbReference>
<organism evidence="4 5">
    <name type="scientific">Hirundo rustica rustica</name>
    <dbReference type="NCBI Taxonomy" id="333673"/>
    <lineage>
        <taxon>Eukaryota</taxon>
        <taxon>Metazoa</taxon>
        <taxon>Chordata</taxon>
        <taxon>Craniata</taxon>
        <taxon>Vertebrata</taxon>
        <taxon>Euteleostomi</taxon>
        <taxon>Archelosauria</taxon>
        <taxon>Archosauria</taxon>
        <taxon>Dinosauria</taxon>
        <taxon>Saurischia</taxon>
        <taxon>Theropoda</taxon>
        <taxon>Coelurosauria</taxon>
        <taxon>Aves</taxon>
        <taxon>Neognathae</taxon>
        <taxon>Neoaves</taxon>
        <taxon>Telluraves</taxon>
        <taxon>Australaves</taxon>
        <taxon>Passeriformes</taxon>
        <taxon>Sylvioidea</taxon>
        <taxon>Hirundinidae</taxon>
        <taxon>Hirundo</taxon>
    </lineage>
</organism>
<evidence type="ECO:0000256" key="2">
    <source>
        <dbReference type="SAM" id="MobiDB-lite"/>
    </source>
</evidence>
<evidence type="ECO:0000313" key="5">
    <source>
        <dbReference type="Proteomes" id="UP000269221"/>
    </source>
</evidence>
<feature type="region of interest" description="Disordered" evidence="2">
    <location>
        <begin position="1"/>
        <end position="21"/>
    </location>
</feature>
<evidence type="ECO:0000313" key="4">
    <source>
        <dbReference type="EMBL" id="RMC15395.1"/>
    </source>
</evidence>
<feature type="domain" description="PLAT" evidence="3">
    <location>
        <begin position="114"/>
        <end position="282"/>
    </location>
</feature>
<comment type="caution">
    <text evidence="4">The sequence shown here is derived from an EMBL/GenBank/DDBJ whole genome shotgun (WGS) entry which is preliminary data.</text>
</comment>
<evidence type="ECO:0000259" key="3">
    <source>
        <dbReference type="PROSITE" id="PS50095"/>
    </source>
</evidence>
<sequence length="631" mass="71854">MESGQASGQIHPKRGEQQAQLDGTGDEYCNFKIEKNLETGSVGVFEVEAVSLGKLQKVLLHCEASPKSQHWYCDKVIFREAEKNSEYVFNCERWLPFMSQGIMHSEIELYPQEEDWKITVVTGDFETAGTTATVFLYAYGENRASGPITLGSGKEQLFDPNSKNAFKPNDRLDASEIEKGSFIEFPGPDQESCCCLEKEINPYLATTTLRKDVESDKVNLIDLGLLHKIRIGRDNTGNDPRWYLEEVTFEKVVPLSVEEICLPIESWLSKDKDECDTWREVAIRDPVEELLPCLLSSSKTYQNINFVFSAKQLEMFIVYMFQRELLAVSLGDLEKVLISHDGAGPDNFGIKDGISYSKEKLLVLNWSEKDCKNDVMAGLDTMMDLNKKANTGHNCDHWGAETFANVYLTLYSKRGDTGVRKLHTSLTKGRKVQSNKVDSVLVEAVSLSHLQKVAIGHDGEGYGVEMYLKMVTVKESQDSNKEWVFPFWNWLDTHLGLCETVYKIVTVVEMRSIQRLFLLTQDELADIGSIYKVQVTGPHSELKQPWHLDLLHMKHTGTKEEMYLAFDCWFNAKEDKCVELPALYADQEPLPVVEYEIHFHKGDLEKTDALERFIFVYKEKKVTRGSDGLTR</sequence>